<dbReference type="InterPro" id="IPR035979">
    <property type="entry name" value="RBD_domain_sf"/>
</dbReference>
<keyword evidence="6" id="KW-1185">Reference proteome</keyword>
<feature type="non-terminal residue" evidence="5">
    <location>
        <position position="1"/>
    </location>
</feature>
<dbReference type="PROSITE" id="PS50102">
    <property type="entry name" value="RRM"/>
    <property type="match status" value="1"/>
</dbReference>
<sequence length="390" mass="41241">IKRDPNTGKSRGYGFIRFNDYSGQAMCLAERHMIDDRLCDVRVPLSKKEGDRQEVSRKVHVGRLTEDVGPDALRQHFSQHGRVTDVFIPKPFRSFAFVTFEDPDVASSLMGKEMTIQGCNVVIGSAVPKLPAQNRHNSNAAAVLRSPNQTNSPFWAGASGESLFLLISRRCHNCLFASDWVGLSVTDVFIPKPFRSFAFVTFEDPDVASSLMGKEMTIQGCNVVIGSAVPKLPAQNRHNSNAAAVLRSPNQTNSPFWAGASAWSPAFGMFPGSTASGSPSNGGTGRNSAGAMGLNPAAAAAAATLAAQYTRAHQRQNAAGGMNSGYPDAKGGGHDLNNSAALATLNILNNPNVVAAIVSAAAGAIGSAPAFANSGVGPHVWFFDLCESFM</sequence>
<dbReference type="PANTHER" id="PTHR48033:SF9">
    <property type="entry name" value="TAR DNA-BINDING PROTEIN 43"/>
    <property type="match status" value="1"/>
</dbReference>
<gene>
    <name evidence="5" type="ORF">DEA37_0011799</name>
</gene>
<dbReference type="AlphaFoldDB" id="A0A5J4N8K5"/>
<evidence type="ECO:0000313" key="6">
    <source>
        <dbReference type="Proteomes" id="UP000324629"/>
    </source>
</evidence>
<protein>
    <recommendedName>
        <fullName evidence="4">RRM domain-containing protein</fullName>
    </recommendedName>
</protein>
<reference evidence="5 6" key="1">
    <citation type="journal article" date="2019" name="Gigascience">
        <title>Whole-genome sequence of the oriental lung fluke Paragonimus westermani.</title>
        <authorList>
            <person name="Oey H."/>
            <person name="Zakrzewski M."/>
            <person name="Narain K."/>
            <person name="Devi K.R."/>
            <person name="Agatsuma T."/>
            <person name="Nawaratna S."/>
            <person name="Gobert G.N."/>
            <person name="Jones M.K."/>
            <person name="Ragan M.A."/>
            <person name="McManus D.P."/>
            <person name="Krause L."/>
        </authorList>
    </citation>
    <scope>NUCLEOTIDE SEQUENCE [LARGE SCALE GENOMIC DNA]</scope>
    <source>
        <strain evidence="5 6">IND2009</strain>
    </source>
</reference>
<evidence type="ECO:0000256" key="3">
    <source>
        <dbReference type="PROSITE-ProRule" id="PRU00176"/>
    </source>
</evidence>
<evidence type="ECO:0000256" key="2">
    <source>
        <dbReference type="ARBA" id="ARBA00023242"/>
    </source>
</evidence>
<feature type="domain" description="RRM" evidence="4">
    <location>
        <begin position="57"/>
        <end position="128"/>
    </location>
</feature>
<dbReference type="Proteomes" id="UP000324629">
    <property type="component" value="Unassembled WGS sequence"/>
</dbReference>
<proteinExistence type="predicted"/>
<evidence type="ECO:0000256" key="1">
    <source>
        <dbReference type="ARBA" id="ARBA00004123"/>
    </source>
</evidence>
<dbReference type="GO" id="GO:0005654">
    <property type="term" value="C:nucleoplasm"/>
    <property type="evidence" value="ECO:0007669"/>
    <property type="project" value="TreeGrafter"/>
</dbReference>
<dbReference type="Gene3D" id="3.30.70.330">
    <property type="match status" value="3"/>
</dbReference>
<name>A0A5J4N8K5_9TREM</name>
<dbReference type="GO" id="GO:0010468">
    <property type="term" value="P:regulation of gene expression"/>
    <property type="evidence" value="ECO:0007669"/>
    <property type="project" value="TreeGrafter"/>
</dbReference>
<accession>A0A5J4N8K5</accession>
<dbReference type="InterPro" id="IPR012677">
    <property type="entry name" value="Nucleotide-bd_a/b_plait_sf"/>
</dbReference>
<dbReference type="PANTHER" id="PTHR48033">
    <property type="entry name" value="RNA-BINDING (RRM/RBD/RNP MOTIFS) FAMILY PROTEIN"/>
    <property type="match status" value="1"/>
</dbReference>
<dbReference type="GO" id="GO:0000785">
    <property type="term" value="C:chromatin"/>
    <property type="evidence" value="ECO:0007669"/>
    <property type="project" value="TreeGrafter"/>
</dbReference>
<dbReference type="SUPFAM" id="SSF54928">
    <property type="entry name" value="RNA-binding domain, RBD"/>
    <property type="match status" value="3"/>
</dbReference>
<keyword evidence="2" id="KW-0539">Nucleus</keyword>
<evidence type="ECO:0000313" key="5">
    <source>
        <dbReference type="EMBL" id="KAA3671901.1"/>
    </source>
</evidence>
<dbReference type="InterPro" id="IPR000504">
    <property type="entry name" value="RRM_dom"/>
</dbReference>
<dbReference type="Pfam" id="PF00076">
    <property type="entry name" value="RRM_1"/>
    <property type="match status" value="1"/>
</dbReference>
<evidence type="ECO:0000259" key="4">
    <source>
        <dbReference type="PROSITE" id="PS50102"/>
    </source>
</evidence>
<organism evidence="5 6">
    <name type="scientific">Paragonimus westermani</name>
    <dbReference type="NCBI Taxonomy" id="34504"/>
    <lineage>
        <taxon>Eukaryota</taxon>
        <taxon>Metazoa</taxon>
        <taxon>Spiralia</taxon>
        <taxon>Lophotrochozoa</taxon>
        <taxon>Platyhelminthes</taxon>
        <taxon>Trematoda</taxon>
        <taxon>Digenea</taxon>
        <taxon>Plagiorchiida</taxon>
        <taxon>Troglotremata</taxon>
        <taxon>Troglotrematidae</taxon>
        <taxon>Paragonimus</taxon>
    </lineage>
</organism>
<keyword evidence="3" id="KW-0694">RNA-binding</keyword>
<dbReference type="CDD" id="cd12322">
    <property type="entry name" value="RRM2_TDP43"/>
    <property type="match status" value="1"/>
</dbReference>
<dbReference type="SMART" id="SM00360">
    <property type="entry name" value="RRM"/>
    <property type="match status" value="1"/>
</dbReference>
<dbReference type="GO" id="GO:0003723">
    <property type="term" value="F:RNA binding"/>
    <property type="evidence" value="ECO:0007669"/>
    <property type="project" value="UniProtKB-UniRule"/>
</dbReference>
<comment type="caution">
    <text evidence="5">The sequence shown here is derived from an EMBL/GenBank/DDBJ whole genome shotgun (WGS) entry which is preliminary data.</text>
</comment>
<comment type="subcellular location">
    <subcellularLocation>
        <location evidence="1">Nucleus</location>
    </subcellularLocation>
</comment>
<dbReference type="EMBL" id="QNGE01005645">
    <property type="protein sequence ID" value="KAA3671901.1"/>
    <property type="molecule type" value="Genomic_DNA"/>
</dbReference>